<comment type="caution">
    <text evidence="11">The sequence shown here is derived from an EMBL/GenBank/DDBJ whole genome shotgun (WGS) entry which is preliminary data.</text>
</comment>
<proteinExistence type="inferred from homology"/>
<evidence type="ECO:0000313" key="11">
    <source>
        <dbReference type="EMBL" id="MCW1886731.1"/>
    </source>
</evidence>
<dbReference type="InterPro" id="IPR007115">
    <property type="entry name" value="6-PTP_synth/QueD"/>
</dbReference>
<evidence type="ECO:0000313" key="12">
    <source>
        <dbReference type="Proteomes" id="UP001207930"/>
    </source>
</evidence>
<dbReference type="Gene3D" id="3.30.479.10">
    <property type="entry name" value="6-pyruvoyl tetrahydropterin synthase/QueD"/>
    <property type="match status" value="1"/>
</dbReference>
<dbReference type="PANTHER" id="PTHR12589:SF7">
    <property type="entry name" value="6-PYRUVOYL TETRAHYDROBIOPTERIN SYNTHASE"/>
    <property type="match status" value="1"/>
</dbReference>
<organism evidence="11 12">
    <name type="scientific">Luteolibacter flavescens</name>
    <dbReference type="NCBI Taxonomy" id="1859460"/>
    <lineage>
        <taxon>Bacteria</taxon>
        <taxon>Pseudomonadati</taxon>
        <taxon>Verrucomicrobiota</taxon>
        <taxon>Verrucomicrobiia</taxon>
        <taxon>Verrucomicrobiales</taxon>
        <taxon>Verrucomicrobiaceae</taxon>
        <taxon>Luteolibacter</taxon>
    </lineage>
</organism>
<protein>
    <recommendedName>
        <fullName evidence="5">6-carboxy-5,6,7,8-tetrahydropterin synthase</fullName>
        <ecNumber evidence="4">4.1.2.50</ecNumber>
    </recommendedName>
    <alternativeName>
        <fullName evidence="9">Queuosine biosynthesis protein QueD</fullName>
    </alternativeName>
</protein>
<dbReference type="PANTHER" id="PTHR12589">
    <property type="entry name" value="PYRUVOYL TETRAHYDROBIOPTERIN SYNTHASE"/>
    <property type="match status" value="1"/>
</dbReference>
<dbReference type="Pfam" id="PF01242">
    <property type="entry name" value="PTPS"/>
    <property type="match status" value="1"/>
</dbReference>
<reference evidence="11 12" key="1">
    <citation type="submission" date="2022-10" db="EMBL/GenBank/DDBJ databases">
        <title>Luteolibacter flavescens strain MCCC 1K03193, whole genome shotgun sequencing project.</title>
        <authorList>
            <person name="Zhao G."/>
            <person name="Shen L."/>
        </authorList>
    </citation>
    <scope>NUCLEOTIDE SEQUENCE [LARGE SCALE GENOMIC DNA]</scope>
    <source>
        <strain evidence="11 12">MCCC 1K03193</strain>
    </source>
</reference>
<keyword evidence="12" id="KW-1185">Reference proteome</keyword>
<comment type="cofactor">
    <cofactor evidence="1">
        <name>Zn(2+)</name>
        <dbReference type="ChEBI" id="CHEBI:29105"/>
    </cofactor>
</comment>
<accession>A0ABT3FU14</accession>
<dbReference type="Proteomes" id="UP001207930">
    <property type="component" value="Unassembled WGS sequence"/>
</dbReference>
<name>A0ABT3FU14_9BACT</name>
<comment type="similarity">
    <text evidence="3">Belongs to the PTPS family. QueD subfamily.</text>
</comment>
<evidence type="ECO:0000256" key="8">
    <source>
        <dbReference type="ARBA" id="ARBA00023239"/>
    </source>
</evidence>
<evidence type="ECO:0000256" key="2">
    <source>
        <dbReference type="ARBA" id="ARBA00005061"/>
    </source>
</evidence>
<evidence type="ECO:0000256" key="7">
    <source>
        <dbReference type="ARBA" id="ARBA00022833"/>
    </source>
</evidence>
<evidence type="ECO:0000256" key="6">
    <source>
        <dbReference type="ARBA" id="ARBA00022723"/>
    </source>
</evidence>
<dbReference type="SUPFAM" id="SSF55620">
    <property type="entry name" value="Tetrahydrobiopterin biosynthesis enzymes-like"/>
    <property type="match status" value="1"/>
</dbReference>
<sequence>MPYRICKTLDIENGHMLSKHPDKCQFPHGHTRKVEFVIEADDLDANDMVCDFKIIKTALGEWLDSFDHAMCMNTADPAYAEFKARYGDRVIGFENQDPTTEVLAKTIFDHARSALAGYAAQPDARYPLRAGVRLVSIRVWETATSWAEYSL</sequence>
<keyword evidence="7" id="KW-0862">Zinc</keyword>
<evidence type="ECO:0000256" key="9">
    <source>
        <dbReference type="ARBA" id="ARBA00031449"/>
    </source>
</evidence>
<gene>
    <name evidence="11" type="ORF">OKA04_18475</name>
</gene>
<dbReference type="EC" id="4.1.2.50" evidence="4"/>
<comment type="pathway">
    <text evidence="2">Purine metabolism; 7-cyano-7-deazaguanine biosynthesis.</text>
</comment>
<comment type="catalytic activity">
    <reaction evidence="10">
        <text>7,8-dihydroneopterin 3'-triphosphate + H2O = 6-carboxy-5,6,7,8-tetrahydropterin + triphosphate + acetaldehyde + 2 H(+)</text>
        <dbReference type="Rhea" id="RHEA:27966"/>
        <dbReference type="ChEBI" id="CHEBI:15343"/>
        <dbReference type="ChEBI" id="CHEBI:15377"/>
        <dbReference type="ChEBI" id="CHEBI:15378"/>
        <dbReference type="ChEBI" id="CHEBI:18036"/>
        <dbReference type="ChEBI" id="CHEBI:58462"/>
        <dbReference type="ChEBI" id="CHEBI:61032"/>
        <dbReference type="EC" id="4.1.2.50"/>
    </reaction>
</comment>
<dbReference type="InterPro" id="IPR038418">
    <property type="entry name" value="6-PTP_synth/QueD_sf"/>
</dbReference>
<keyword evidence="8" id="KW-0456">Lyase</keyword>
<keyword evidence="6" id="KW-0479">Metal-binding</keyword>
<evidence type="ECO:0000256" key="1">
    <source>
        <dbReference type="ARBA" id="ARBA00001947"/>
    </source>
</evidence>
<evidence type="ECO:0000256" key="10">
    <source>
        <dbReference type="ARBA" id="ARBA00048807"/>
    </source>
</evidence>
<evidence type="ECO:0000256" key="4">
    <source>
        <dbReference type="ARBA" id="ARBA00012982"/>
    </source>
</evidence>
<evidence type="ECO:0000256" key="3">
    <source>
        <dbReference type="ARBA" id="ARBA00008900"/>
    </source>
</evidence>
<dbReference type="EMBL" id="JAPDDS010000011">
    <property type="protein sequence ID" value="MCW1886731.1"/>
    <property type="molecule type" value="Genomic_DNA"/>
</dbReference>
<evidence type="ECO:0000256" key="5">
    <source>
        <dbReference type="ARBA" id="ARBA00018141"/>
    </source>
</evidence>
<dbReference type="RefSeq" id="WP_264502686.1">
    <property type="nucleotide sequence ID" value="NZ_JAPDDS010000011.1"/>
</dbReference>